<sequence>MARTAQTNIEKGRNKTLHESGSRKTRLNTYPVLRVIRGDLETASIDRTPDFINVRRTPKKALANSVDPDETPHDAAFHLGLRCFLKKFLMSLLVVPSDQQMLPPGGQANHNLVC</sequence>
<dbReference type="EMBL" id="JAIWYP010000001">
    <property type="protein sequence ID" value="KAH3898112.1"/>
    <property type="molecule type" value="Genomic_DNA"/>
</dbReference>
<name>A0A9D4SCD5_DREPO</name>
<protein>
    <submittedName>
        <fullName evidence="2">Uncharacterized protein</fullName>
    </submittedName>
</protein>
<evidence type="ECO:0000256" key="1">
    <source>
        <dbReference type="SAM" id="MobiDB-lite"/>
    </source>
</evidence>
<organism evidence="2 3">
    <name type="scientific">Dreissena polymorpha</name>
    <name type="common">Zebra mussel</name>
    <name type="synonym">Mytilus polymorpha</name>
    <dbReference type="NCBI Taxonomy" id="45954"/>
    <lineage>
        <taxon>Eukaryota</taxon>
        <taxon>Metazoa</taxon>
        <taxon>Spiralia</taxon>
        <taxon>Lophotrochozoa</taxon>
        <taxon>Mollusca</taxon>
        <taxon>Bivalvia</taxon>
        <taxon>Autobranchia</taxon>
        <taxon>Heteroconchia</taxon>
        <taxon>Euheterodonta</taxon>
        <taxon>Imparidentia</taxon>
        <taxon>Neoheterodontei</taxon>
        <taxon>Myida</taxon>
        <taxon>Dreissenoidea</taxon>
        <taxon>Dreissenidae</taxon>
        <taxon>Dreissena</taxon>
    </lineage>
</organism>
<gene>
    <name evidence="2" type="ORF">DPMN_022314</name>
</gene>
<feature type="region of interest" description="Disordered" evidence="1">
    <location>
        <begin position="1"/>
        <end position="24"/>
    </location>
</feature>
<dbReference type="AlphaFoldDB" id="A0A9D4SCD5"/>
<reference evidence="2" key="1">
    <citation type="journal article" date="2019" name="bioRxiv">
        <title>The Genome of the Zebra Mussel, Dreissena polymorpha: A Resource for Invasive Species Research.</title>
        <authorList>
            <person name="McCartney M.A."/>
            <person name="Auch B."/>
            <person name="Kono T."/>
            <person name="Mallez S."/>
            <person name="Zhang Y."/>
            <person name="Obille A."/>
            <person name="Becker A."/>
            <person name="Abrahante J.E."/>
            <person name="Garbe J."/>
            <person name="Badalamenti J.P."/>
            <person name="Herman A."/>
            <person name="Mangelson H."/>
            <person name="Liachko I."/>
            <person name="Sullivan S."/>
            <person name="Sone E.D."/>
            <person name="Koren S."/>
            <person name="Silverstein K.A.T."/>
            <person name="Beckman K.B."/>
            <person name="Gohl D.M."/>
        </authorList>
    </citation>
    <scope>NUCLEOTIDE SEQUENCE</scope>
    <source>
        <strain evidence="2">Duluth1</strain>
        <tissue evidence="2">Whole animal</tissue>
    </source>
</reference>
<feature type="compositionally biased region" description="Basic and acidic residues" evidence="1">
    <location>
        <begin position="10"/>
        <end position="22"/>
    </location>
</feature>
<reference evidence="2" key="2">
    <citation type="submission" date="2020-11" db="EMBL/GenBank/DDBJ databases">
        <authorList>
            <person name="McCartney M.A."/>
            <person name="Auch B."/>
            <person name="Kono T."/>
            <person name="Mallez S."/>
            <person name="Becker A."/>
            <person name="Gohl D.M."/>
            <person name="Silverstein K.A.T."/>
            <person name="Koren S."/>
            <person name="Bechman K.B."/>
            <person name="Herman A."/>
            <person name="Abrahante J.E."/>
            <person name="Garbe J."/>
        </authorList>
    </citation>
    <scope>NUCLEOTIDE SEQUENCE</scope>
    <source>
        <strain evidence="2">Duluth1</strain>
        <tissue evidence="2">Whole animal</tissue>
    </source>
</reference>
<evidence type="ECO:0000313" key="3">
    <source>
        <dbReference type="Proteomes" id="UP000828390"/>
    </source>
</evidence>
<proteinExistence type="predicted"/>
<accession>A0A9D4SCD5</accession>
<comment type="caution">
    <text evidence="2">The sequence shown here is derived from an EMBL/GenBank/DDBJ whole genome shotgun (WGS) entry which is preliminary data.</text>
</comment>
<evidence type="ECO:0000313" key="2">
    <source>
        <dbReference type="EMBL" id="KAH3898112.1"/>
    </source>
</evidence>
<keyword evidence="3" id="KW-1185">Reference proteome</keyword>
<dbReference type="Proteomes" id="UP000828390">
    <property type="component" value="Unassembled WGS sequence"/>
</dbReference>